<accession>A0A7G9G9Q3</accession>
<dbReference type="EMBL" id="CP060635">
    <property type="protein sequence ID" value="QNM07535.1"/>
    <property type="molecule type" value="Genomic_DNA"/>
</dbReference>
<keyword evidence="2" id="KW-0418">Kinase</keyword>
<gene>
    <name evidence="4" type="ORF">H9Q79_11425</name>
</gene>
<dbReference type="Proteomes" id="UP000515860">
    <property type="component" value="Chromosome"/>
</dbReference>
<evidence type="ECO:0000256" key="2">
    <source>
        <dbReference type="ARBA" id="ARBA00022777"/>
    </source>
</evidence>
<name>A0A7G9G9Q3_9FIRM</name>
<dbReference type="Pfam" id="PF00294">
    <property type="entry name" value="PfkB"/>
    <property type="match status" value="1"/>
</dbReference>
<dbReference type="InterPro" id="IPR029056">
    <property type="entry name" value="Ribokinase-like"/>
</dbReference>
<dbReference type="PANTHER" id="PTHR10584">
    <property type="entry name" value="SUGAR KINASE"/>
    <property type="match status" value="1"/>
</dbReference>
<evidence type="ECO:0000259" key="3">
    <source>
        <dbReference type="Pfam" id="PF00294"/>
    </source>
</evidence>
<keyword evidence="1" id="KW-0808">Transferase</keyword>
<dbReference type="AlphaFoldDB" id="A0A7G9G9Q3"/>
<dbReference type="SUPFAM" id="SSF53613">
    <property type="entry name" value="Ribokinase-like"/>
    <property type="match status" value="1"/>
</dbReference>
<dbReference type="GO" id="GO:0016301">
    <property type="term" value="F:kinase activity"/>
    <property type="evidence" value="ECO:0007669"/>
    <property type="project" value="UniProtKB-KW"/>
</dbReference>
<protein>
    <recommendedName>
        <fullName evidence="3">Carbohydrate kinase PfkB domain-containing protein</fullName>
    </recommendedName>
</protein>
<keyword evidence="5" id="KW-1185">Reference proteome</keyword>
<dbReference type="InterPro" id="IPR011611">
    <property type="entry name" value="PfkB_dom"/>
</dbReference>
<evidence type="ECO:0000313" key="5">
    <source>
        <dbReference type="Proteomes" id="UP000515860"/>
    </source>
</evidence>
<dbReference type="KEGG" id="whj:H9Q79_11425"/>
<organism evidence="4 5">
    <name type="scientific">Wansuia hejianensis</name>
    <dbReference type="NCBI Taxonomy" id="2763667"/>
    <lineage>
        <taxon>Bacteria</taxon>
        <taxon>Bacillati</taxon>
        <taxon>Bacillota</taxon>
        <taxon>Clostridia</taxon>
        <taxon>Lachnospirales</taxon>
        <taxon>Lachnospiraceae</taxon>
        <taxon>Wansuia</taxon>
    </lineage>
</organism>
<dbReference type="PANTHER" id="PTHR10584:SF166">
    <property type="entry name" value="RIBOKINASE"/>
    <property type="match status" value="1"/>
</dbReference>
<evidence type="ECO:0000313" key="4">
    <source>
        <dbReference type="EMBL" id="QNM07535.1"/>
    </source>
</evidence>
<proteinExistence type="predicted"/>
<evidence type="ECO:0000256" key="1">
    <source>
        <dbReference type="ARBA" id="ARBA00022679"/>
    </source>
</evidence>
<dbReference type="Gene3D" id="3.40.1190.20">
    <property type="match status" value="1"/>
</dbReference>
<reference evidence="4 5" key="1">
    <citation type="submission" date="2020-08" db="EMBL/GenBank/DDBJ databases">
        <authorList>
            <person name="Liu C."/>
            <person name="Sun Q."/>
        </authorList>
    </citation>
    <scope>NUCLEOTIDE SEQUENCE [LARGE SCALE GENOMIC DNA]</scope>
    <source>
        <strain evidence="4 5">NSJ-29</strain>
    </source>
</reference>
<sequence length="104" mass="11000">MKAGVKTAIITLGEQGTVCLTGDKEMYFPTISVNAVDTTVAGDVFSGSFMKALAGGLDLEKAIVYASCAASPSVTRQGVTESVSDAGEVWDLFLKQQTMEEEKR</sequence>
<feature type="domain" description="Carbohydrate kinase PfkB" evidence="3">
    <location>
        <begin position="3"/>
        <end position="84"/>
    </location>
</feature>